<evidence type="ECO:0000313" key="4">
    <source>
        <dbReference type="Proteomes" id="UP000237105"/>
    </source>
</evidence>
<protein>
    <submittedName>
        <fullName evidence="3">Transferase</fullName>
    </submittedName>
</protein>
<keyword evidence="4" id="KW-1185">Reference proteome</keyword>
<dbReference type="AlphaFoldDB" id="A0A2P5C514"/>
<evidence type="ECO:0000313" key="3">
    <source>
        <dbReference type="EMBL" id="PON56111.1"/>
    </source>
</evidence>
<reference evidence="4" key="1">
    <citation type="submission" date="2016-06" db="EMBL/GenBank/DDBJ databases">
        <title>Parallel loss of symbiosis genes in relatives of nitrogen-fixing non-legume Parasponia.</title>
        <authorList>
            <person name="Van Velzen R."/>
            <person name="Holmer R."/>
            <person name="Bu F."/>
            <person name="Rutten L."/>
            <person name="Van Zeijl A."/>
            <person name="Liu W."/>
            <person name="Santuari L."/>
            <person name="Cao Q."/>
            <person name="Sharma T."/>
            <person name="Shen D."/>
            <person name="Roswanjaya Y."/>
            <person name="Wardhani T."/>
            <person name="Kalhor M.S."/>
            <person name="Jansen J."/>
            <person name="Van den Hoogen J."/>
            <person name="Gungor B."/>
            <person name="Hartog M."/>
            <person name="Hontelez J."/>
            <person name="Verver J."/>
            <person name="Yang W.-C."/>
            <person name="Schijlen E."/>
            <person name="Repin R."/>
            <person name="Schilthuizen M."/>
            <person name="Schranz E."/>
            <person name="Heidstra R."/>
            <person name="Miyata K."/>
            <person name="Fedorova E."/>
            <person name="Kohlen W."/>
            <person name="Bisseling T."/>
            <person name="Smit S."/>
            <person name="Geurts R."/>
        </authorList>
    </citation>
    <scope>NUCLEOTIDE SEQUENCE [LARGE SCALE GENOMIC DNA]</scope>
    <source>
        <strain evidence="4">cv. WU1-14</strain>
    </source>
</reference>
<evidence type="ECO:0000256" key="2">
    <source>
        <dbReference type="ARBA" id="ARBA00023315"/>
    </source>
</evidence>
<keyword evidence="1 3" id="KW-0808">Transferase</keyword>
<dbReference type="EMBL" id="JXTB01000174">
    <property type="protein sequence ID" value="PON56111.1"/>
    <property type="molecule type" value="Genomic_DNA"/>
</dbReference>
<accession>A0A2P5C514</accession>
<dbReference type="Pfam" id="PF02458">
    <property type="entry name" value="Transferase"/>
    <property type="match status" value="1"/>
</dbReference>
<dbReference type="GO" id="GO:0016747">
    <property type="term" value="F:acyltransferase activity, transferring groups other than amino-acyl groups"/>
    <property type="evidence" value="ECO:0007669"/>
    <property type="project" value="UniProtKB-ARBA"/>
</dbReference>
<dbReference type="PANTHER" id="PTHR31625">
    <property type="match status" value="1"/>
</dbReference>
<name>A0A2P5C514_PARAD</name>
<evidence type="ECO:0000256" key="1">
    <source>
        <dbReference type="ARBA" id="ARBA00022679"/>
    </source>
</evidence>
<dbReference type="InterPro" id="IPR023213">
    <property type="entry name" value="CAT-like_dom_sf"/>
</dbReference>
<dbReference type="InterPro" id="IPR051504">
    <property type="entry name" value="Plant_metabolite_acyltrans"/>
</dbReference>
<dbReference type="STRING" id="3476.A0A2P5C514"/>
<dbReference type="OrthoDB" id="10294809at2759"/>
<dbReference type="SUPFAM" id="SSF52777">
    <property type="entry name" value="CoA-dependent acyltransferases"/>
    <property type="match status" value="1"/>
</dbReference>
<organism evidence="3 4">
    <name type="scientific">Parasponia andersonii</name>
    <name type="common">Sponia andersonii</name>
    <dbReference type="NCBI Taxonomy" id="3476"/>
    <lineage>
        <taxon>Eukaryota</taxon>
        <taxon>Viridiplantae</taxon>
        <taxon>Streptophyta</taxon>
        <taxon>Embryophyta</taxon>
        <taxon>Tracheophyta</taxon>
        <taxon>Spermatophyta</taxon>
        <taxon>Magnoliopsida</taxon>
        <taxon>eudicotyledons</taxon>
        <taxon>Gunneridae</taxon>
        <taxon>Pentapetalae</taxon>
        <taxon>rosids</taxon>
        <taxon>fabids</taxon>
        <taxon>Rosales</taxon>
        <taxon>Cannabaceae</taxon>
        <taxon>Parasponia</taxon>
    </lineage>
</organism>
<dbReference type="Proteomes" id="UP000237105">
    <property type="component" value="Unassembled WGS sequence"/>
</dbReference>
<gene>
    <name evidence="3" type="ORF">PanWU01x14_183200</name>
</gene>
<comment type="caution">
    <text evidence="3">The sequence shown here is derived from an EMBL/GenBank/DDBJ whole genome shotgun (WGS) entry which is preliminary data.</text>
</comment>
<dbReference type="Gene3D" id="3.30.559.10">
    <property type="entry name" value="Chloramphenicol acetyltransferase-like domain"/>
    <property type="match status" value="2"/>
</dbReference>
<proteinExistence type="predicted"/>
<sequence>MAQPNTMEVVEVCRVAPDPLPVASLESPKSSSLPLTFFDLRWLRVPPPQWLFFYQIPTPNGSGITTSSFFFDSILPKLKHSLSLTLHHFLPLAGNLTWPQNSPEPVIVYAEQDDAVSLSVARSTADSHHLSALISDHDHHDTTALLPLVANLAVTDERASVIAIQVTLFPNCGYFSIGTTMHHAVLDGKTLSLFIKSWAHTCRSLIGSGNQTMTKSHVIINLPEELKPFYARARLMDDSAMASLGAIYSNQWLDFDGPNNRSLKLKPDNHHHDRVRRTFQLPRAKIEKLRRLMLVKDDVELDVAHDNRPRVSTFSLTCAYMLVCLVKAEVEEVVNVTNILLIFAVDCRSRLEPPLPMTYFGNCVSPEFIALDKQVMLGKEGFVEAVHAISNAIKGLKKGVLNGAENWASILISGLRHSTSSSSPRCSSSSSSSTPGIPRVYAIVGSPRLEFYSVDFGWGQPKKVDVISEGISLSDSRNGDGGLEIGLVLKKHQMEAFASFFTQGLESL</sequence>
<keyword evidence="2" id="KW-0012">Acyltransferase</keyword>